<reference evidence="7" key="1">
    <citation type="submission" date="2020-11" db="EMBL/GenBank/DDBJ databases">
        <authorList>
            <person name="Tran Van P."/>
        </authorList>
    </citation>
    <scope>NUCLEOTIDE SEQUENCE</scope>
</reference>
<evidence type="ECO:0000256" key="4">
    <source>
        <dbReference type="ARBA" id="ARBA00022989"/>
    </source>
</evidence>
<accession>A0A7R9J6G9</accession>
<protein>
    <submittedName>
        <fullName evidence="7">(California timema) hypothetical protein</fullName>
    </submittedName>
</protein>
<evidence type="ECO:0000256" key="5">
    <source>
        <dbReference type="ARBA" id="ARBA00023136"/>
    </source>
</evidence>
<dbReference type="PANTHER" id="PTHR46022:SF1">
    <property type="entry name" value="PROTEIN PATCHED"/>
    <property type="match status" value="1"/>
</dbReference>
<dbReference type="AlphaFoldDB" id="A0A7R9J6G9"/>
<keyword evidence="4" id="KW-1133">Transmembrane helix</keyword>
<dbReference type="GO" id="GO:0005886">
    <property type="term" value="C:plasma membrane"/>
    <property type="evidence" value="ECO:0007669"/>
    <property type="project" value="TreeGrafter"/>
</dbReference>
<dbReference type="GO" id="GO:0005119">
    <property type="term" value="F:smoothened binding"/>
    <property type="evidence" value="ECO:0007669"/>
    <property type="project" value="TreeGrafter"/>
</dbReference>
<comment type="subcellular location">
    <subcellularLocation>
        <location evidence="1">Membrane</location>
        <topology evidence="1">Multi-pass membrane protein</topology>
    </subcellularLocation>
</comment>
<evidence type="ECO:0000256" key="2">
    <source>
        <dbReference type="ARBA" id="ARBA00005585"/>
    </source>
</evidence>
<dbReference type="EMBL" id="OE181503">
    <property type="protein sequence ID" value="CAD7573269.1"/>
    <property type="molecule type" value="Genomic_DNA"/>
</dbReference>
<organism evidence="7">
    <name type="scientific">Timema californicum</name>
    <name type="common">California timema</name>
    <name type="synonym">Walking stick</name>
    <dbReference type="NCBI Taxonomy" id="61474"/>
    <lineage>
        <taxon>Eukaryota</taxon>
        <taxon>Metazoa</taxon>
        <taxon>Ecdysozoa</taxon>
        <taxon>Arthropoda</taxon>
        <taxon>Hexapoda</taxon>
        <taxon>Insecta</taxon>
        <taxon>Pterygota</taxon>
        <taxon>Neoptera</taxon>
        <taxon>Polyneoptera</taxon>
        <taxon>Phasmatodea</taxon>
        <taxon>Timematodea</taxon>
        <taxon>Timematoidea</taxon>
        <taxon>Timematidae</taxon>
        <taxon>Timema</taxon>
    </lineage>
</organism>
<keyword evidence="3" id="KW-0812">Transmembrane</keyword>
<dbReference type="GO" id="GO:0045879">
    <property type="term" value="P:negative regulation of smoothened signaling pathway"/>
    <property type="evidence" value="ECO:0007669"/>
    <property type="project" value="TreeGrafter"/>
</dbReference>
<keyword evidence="5" id="KW-0472">Membrane</keyword>
<keyword evidence="6" id="KW-0325">Glycoprotein</keyword>
<evidence type="ECO:0000256" key="1">
    <source>
        <dbReference type="ARBA" id="ARBA00004141"/>
    </source>
</evidence>
<dbReference type="GO" id="GO:0097108">
    <property type="term" value="F:hedgehog family protein binding"/>
    <property type="evidence" value="ECO:0007669"/>
    <property type="project" value="TreeGrafter"/>
</dbReference>
<name>A0A7R9J6G9_TIMCA</name>
<dbReference type="GO" id="GO:0008158">
    <property type="term" value="F:hedgehog receptor activity"/>
    <property type="evidence" value="ECO:0007669"/>
    <property type="project" value="TreeGrafter"/>
</dbReference>
<dbReference type="PANTHER" id="PTHR46022">
    <property type="entry name" value="PROTEIN PATCHED"/>
    <property type="match status" value="1"/>
</dbReference>
<comment type="similarity">
    <text evidence="2">Belongs to the patched family.</text>
</comment>
<evidence type="ECO:0000313" key="7">
    <source>
        <dbReference type="EMBL" id="CAD7573269.1"/>
    </source>
</evidence>
<evidence type="ECO:0000256" key="6">
    <source>
        <dbReference type="ARBA" id="ARBA00023180"/>
    </source>
</evidence>
<proteinExistence type="inferred from homology"/>
<sequence>MASLVLTDNSQLTSESQNLGGFYHNYDEEQHESVEEIVPAVDNWEDLGPGVEVPYEDLVNLDESLSIYGGLTDTKMLSDVMDQRNDSASSDGEGEQTELPEKMIPTSKEVMDHIEDLRRFIEDHHNRVRTSLPLCRDVAESPPTFPARAHSIVVGSGPPGYEGPSTLCVWSGTPHATSARREGGRLERELHYTETALGEADTSTHQLVIQAPKDPGASLLHPAALLTHLQVLRAATAVTVHLFDMTVDTPKFSLQLNFTQPVITMFTPRDQPDRRK</sequence>
<evidence type="ECO:0000256" key="3">
    <source>
        <dbReference type="ARBA" id="ARBA00022692"/>
    </source>
</evidence>
<gene>
    <name evidence="7" type="ORF">TCMB3V08_LOCUS5908</name>
</gene>